<feature type="transmembrane region" description="Helical" evidence="11">
    <location>
        <begin position="809"/>
        <end position="832"/>
    </location>
</feature>
<dbReference type="PROSITE" id="PS00211">
    <property type="entry name" value="ABC_TRANSPORTER_1"/>
    <property type="match status" value="2"/>
</dbReference>
<feature type="domain" description="ABC transporter" evidence="12">
    <location>
        <begin position="1089"/>
        <end position="1319"/>
    </location>
</feature>
<dbReference type="GO" id="GO:0016020">
    <property type="term" value="C:membrane"/>
    <property type="evidence" value="ECO:0007669"/>
    <property type="project" value="UniProtKB-SubCell"/>
</dbReference>
<dbReference type="GO" id="GO:0005524">
    <property type="term" value="F:ATP binding"/>
    <property type="evidence" value="ECO:0007669"/>
    <property type="project" value="UniProtKB-KW"/>
</dbReference>
<dbReference type="GO" id="GO:0016887">
    <property type="term" value="F:ATP hydrolysis activity"/>
    <property type="evidence" value="ECO:0007669"/>
    <property type="project" value="InterPro"/>
</dbReference>
<dbReference type="Gene3D" id="1.20.1560.10">
    <property type="entry name" value="ABC transporter type 1, transmembrane domain"/>
    <property type="match status" value="2"/>
</dbReference>
<name>A0A9W7BJ76_9STRA</name>
<dbReference type="InterPro" id="IPR027417">
    <property type="entry name" value="P-loop_NTPase"/>
</dbReference>
<dbReference type="PANTHER" id="PTHR24223">
    <property type="entry name" value="ATP-BINDING CASSETTE SUB-FAMILY C"/>
    <property type="match status" value="1"/>
</dbReference>
<evidence type="ECO:0000256" key="8">
    <source>
        <dbReference type="ARBA" id="ARBA00022989"/>
    </source>
</evidence>
<evidence type="ECO:0000256" key="1">
    <source>
        <dbReference type="ARBA" id="ARBA00004141"/>
    </source>
</evidence>
<comment type="similarity">
    <text evidence="2">Belongs to the ABC transporter superfamily. ABCC family. Conjugate transporter (TC 3.A.1.208) subfamily.</text>
</comment>
<feature type="domain" description="ABC transmembrane type-1" evidence="13">
    <location>
        <begin position="808"/>
        <end position="1051"/>
    </location>
</feature>
<keyword evidence="9 11" id="KW-0472">Membrane</keyword>
<dbReference type="PROSITE" id="PS50929">
    <property type="entry name" value="ABC_TM1F"/>
    <property type="match status" value="2"/>
</dbReference>
<keyword evidence="15" id="KW-1185">Reference proteome</keyword>
<dbReference type="OrthoDB" id="6500128at2759"/>
<feature type="transmembrane region" description="Helical" evidence="11">
    <location>
        <begin position="757"/>
        <end position="775"/>
    </location>
</feature>
<dbReference type="SUPFAM" id="SSF90123">
    <property type="entry name" value="ABC transporter transmembrane region"/>
    <property type="match status" value="2"/>
</dbReference>
<feature type="compositionally biased region" description="Polar residues" evidence="10">
    <location>
        <begin position="7"/>
        <end position="20"/>
    </location>
</feature>
<accession>A0A9W7BJ76</accession>
<dbReference type="EMBL" id="BRXY01000388">
    <property type="protein sequence ID" value="GMH91679.1"/>
    <property type="molecule type" value="Genomic_DNA"/>
</dbReference>
<evidence type="ECO:0000259" key="12">
    <source>
        <dbReference type="PROSITE" id="PS50893"/>
    </source>
</evidence>
<sequence>MPPNLPSKASTRPTTSSTEYVSRDDSGSVEPSLLLQDVLQPCPSETASLLSKLTYTYFSPTFRTSSNNNDPPTYSPPTSIKTSSLPLPPSNASKMTRSTLLKTLFTLNKLDLYPSFLFQFLNLVSQSTQPLALKWLIDTVVSSSTDGTELYSPGLAASFLMMTLLLISSFSNHYTLNLTTRIGIRSRAYLLKILYLSTLHSQNSSQNELDNLTNVDTENIRTCLNDINLFWSCPVQILLVTFLLIIVIGWEGILGTLTLFLFVPLVNFIVKKMIVIRKVRMEVTDERFLWCNEYVKEVGTFKINGWESSAKREILDVRKKESQESLRELKVWGVTLCIMVVSPVIATFSIFAVKAYDGGSGQRLSPGDVFGVLCLVGSLRFPINNLGRLMGNWGGLWVGVMRIVEFCGGGEGGEEFNIQEGTLKEGEAVVIQNGRFCLGGSGRTVAGEEDLPPVAAAAISLSEITPVDVDVDAPSSQIQTSSFVMDNVNLTLHTSTFTGIIGPVASGKTTLIRSIVGSVKSSSGQVNLWKGGTGYASQTAFILNSTVKDNILFGEDFDQERYDKCVWCCNLKKDFEQFPAGDMSELGERGVTLSGGQKARVGVCRALYKTESKVIALDDPLSALDAETGKLVFDRIRNCSLFKDKAVAVVTNAGWVCRSFDRLLLTYAGAIRFDGSWDELANFECDDAELAAFVKSIVETAQVKSDKKRKKKQGKGEGEEAGEEKKKDVLIMDEVAEEGIVKFSTYMHWFKFAGGKWFLIFQILFLILDRGLYVMTELWLATWTSATENSVKFLGFEIPSQQVSQDPWIIVYASLIFASFIAVAMRTEWAIYGGSRAARKLWQEMLDGVVGAKMIFFETTPIGRLTTRFSYDTMNLDILLVQQMSVSMIASSWFVASVVVMISIMPFMLGVLIPVAVVYYRLQLYYRNTSVDLQRRDALSRSPISTLVGELVDGLAIIKSFGRGELFTKKFLDAVDVNSAAMVAFTTSQRWIGLRIDLCGVTVTTSAAILVVMTRSFFEIDGGIAGLLINWTINFSITLQFLIEAVVNSEAAITSVERCMAVAGVEGEETVAREELQSVPEDWPKCGELEFKNVSARYRPGLELALKGMSFKCFSGERVGVVGRTGAGKSTITSVLFRLIEACEGSVVLDGVDLGKIPLDQVRGRKNGMCIIPQSPVLFSGPLRKSVDVFGRHSDEAVETALKRVRIYEGLDSIVSDSGGNFSAGERQLICLARATLENPAVLVLDEATASVDGETDAFIQEMIRETFTDTTILCVAHRLQTIIDFDTVLVIDDGGVAEAGSPEKLLEGRGHFVKLVEATGQESEAKLRMQAKIAAEAKR</sequence>
<dbReference type="InterPro" id="IPR011527">
    <property type="entry name" value="ABC1_TM_dom"/>
</dbReference>
<dbReference type="InterPro" id="IPR050173">
    <property type="entry name" value="ABC_transporter_C-like"/>
</dbReference>
<evidence type="ECO:0000256" key="10">
    <source>
        <dbReference type="SAM" id="MobiDB-lite"/>
    </source>
</evidence>
<dbReference type="InterPro" id="IPR044746">
    <property type="entry name" value="ABCC_6TM_D1"/>
</dbReference>
<feature type="transmembrane region" description="Helical" evidence="11">
    <location>
        <begin position="329"/>
        <end position="352"/>
    </location>
</feature>
<dbReference type="InterPro" id="IPR044726">
    <property type="entry name" value="ABCC_6TM_D2"/>
</dbReference>
<keyword evidence="3" id="KW-0813">Transport</keyword>
<comment type="subcellular location">
    <subcellularLocation>
        <location evidence="1">Membrane</location>
        <topology evidence="1">Multi-pass membrane protein</topology>
    </subcellularLocation>
</comment>
<dbReference type="InterPro" id="IPR003593">
    <property type="entry name" value="AAA+_ATPase"/>
</dbReference>
<evidence type="ECO:0000256" key="3">
    <source>
        <dbReference type="ARBA" id="ARBA00022448"/>
    </source>
</evidence>
<dbReference type="Gene3D" id="3.40.50.300">
    <property type="entry name" value="P-loop containing nucleotide triphosphate hydrolases"/>
    <property type="match status" value="2"/>
</dbReference>
<dbReference type="Pfam" id="PF00005">
    <property type="entry name" value="ABC_tran"/>
    <property type="match status" value="2"/>
</dbReference>
<keyword evidence="4 11" id="KW-0812">Transmembrane</keyword>
<dbReference type="FunFam" id="1.20.1560.10:FF:000013">
    <property type="entry name" value="ABC transporter C family member 2"/>
    <property type="match status" value="1"/>
</dbReference>
<dbReference type="InterPro" id="IPR017871">
    <property type="entry name" value="ABC_transporter-like_CS"/>
</dbReference>
<evidence type="ECO:0000313" key="14">
    <source>
        <dbReference type="EMBL" id="GMH91679.1"/>
    </source>
</evidence>
<dbReference type="CDD" id="cd18580">
    <property type="entry name" value="ABC_6TM_ABCC_D2"/>
    <property type="match status" value="1"/>
</dbReference>
<protein>
    <submittedName>
        <fullName evidence="14">Uncharacterized protein</fullName>
    </submittedName>
</protein>
<feature type="domain" description="ABC transmembrane type-1" evidence="13">
    <location>
        <begin position="115"/>
        <end position="395"/>
    </location>
</feature>
<evidence type="ECO:0000256" key="7">
    <source>
        <dbReference type="ARBA" id="ARBA00022840"/>
    </source>
</evidence>
<dbReference type="CDD" id="cd03244">
    <property type="entry name" value="ABCC_MRP_domain2"/>
    <property type="match status" value="1"/>
</dbReference>
<keyword evidence="7" id="KW-0067">ATP-binding</keyword>
<evidence type="ECO:0000256" key="5">
    <source>
        <dbReference type="ARBA" id="ARBA00022737"/>
    </source>
</evidence>
<dbReference type="Pfam" id="PF00664">
    <property type="entry name" value="ABC_membrane"/>
    <property type="match status" value="2"/>
</dbReference>
<evidence type="ECO:0000256" key="11">
    <source>
        <dbReference type="SAM" id="Phobius"/>
    </source>
</evidence>
<feature type="transmembrane region" description="Helical" evidence="11">
    <location>
        <begin position="253"/>
        <end position="270"/>
    </location>
</feature>
<gene>
    <name evidence="14" type="ORF">TrST_g13837</name>
</gene>
<dbReference type="InterPro" id="IPR003439">
    <property type="entry name" value="ABC_transporter-like_ATP-bd"/>
</dbReference>
<feature type="transmembrane region" description="Helical" evidence="11">
    <location>
        <begin position="893"/>
        <end position="920"/>
    </location>
</feature>
<keyword evidence="5" id="KW-0677">Repeat</keyword>
<dbReference type="FunFam" id="3.40.50.300:FF:000838">
    <property type="entry name" value="ABC multidrug transporter (Eurofung)"/>
    <property type="match status" value="1"/>
</dbReference>
<organism evidence="14 15">
    <name type="scientific">Triparma strigata</name>
    <dbReference type="NCBI Taxonomy" id="1606541"/>
    <lineage>
        <taxon>Eukaryota</taxon>
        <taxon>Sar</taxon>
        <taxon>Stramenopiles</taxon>
        <taxon>Ochrophyta</taxon>
        <taxon>Bolidophyceae</taxon>
        <taxon>Parmales</taxon>
        <taxon>Triparmaceae</taxon>
        <taxon>Triparma</taxon>
    </lineage>
</organism>
<evidence type="ECO:0000256" key="4">
    <source>
        <dbReference type="ARBA" id="ARBA00022692"/>
    </source>
</evidence>
<keyword evidence="6" id="KW-0547">Nucleotide-binding</keyword>
<comment type="caution">
    <text evidence="14">The sequence shown here is derived from an EMBL/GenBank/DDBJ whole genome shotgun (WGS) entry which is preliminary data.</text>
</comment>
<dbReference type="Proteomes" id="UP001165085">
    <property type="component" value="Unassembled WGS sequence"/>
</dbReference>
<feature type="transmembrane region" description="Helical" evidence="11">
    <location>
        <begin position="229"/>
        <end position="247"/>
    </location>
</feature>
<evidence type="ECO:0000256" key="2">
    <source>
        <dbReference type="ARBA" id="ARBA00009726"/>
    </source>
</evidence>
<evidence type="ECO:0000259" key="13">
    <source>
        <dbReference type="PROSITE" id="PS50929"/>
    </source>
</evidence>
<feature type="region of interest" description="Disordered" evidence="10">
    <location>
        <begin position="1"/>
        <end position="28"/>
    </location>
</feature>
<dbReference type="PROSITE" id="PS50893">
    <property type="entry name" value="ABC_TRANSPORTER_2"/>
    <property type="match status" value="2"/>
</dbReference>
<dbReference type="InterPro" id="IPR036640">
    <property type="entry name" value="ABC1_TM_sf"/>
</dbReference>
<dbReference type="SUPFAM" id="SSF52540">
    <property type="entry name" value="P-loop containing nucleoside triphosphate hydrolases"/>
    <property type="match status" value="2"/>
</dbReference>
<feature type="transmembrane region" description="Helical" evidence="11">
    <location>
        <begin position="150"/>
        <end position="171"/>
    </location>
</feature>
<dbReference type="PANTHER" id="PTHR24223:SF456">
    <property type="entry name" value="MULTIDRUG RESISTANCE-ASSOCIATED PROTEIN LETHAL(2)03659"/>
    <property type="match status" value="1"/>
</dbReference>
<evidence type="ECO:0000256" key="6">
    <source>
        <dbReference type="ARBA" id="ARBA00022741"/>
    </source>
</evidence>
<keyword evidence="8 11" id="KW-1133">Transmembrane helix</keyword>
<reference evidence="15" key="1">
    <citation type="journal article" date="2023" name="Commun. Biol.">
        <title>Genome analysis of Parmales, the sister group of diatoms, reveals the evolutionary specialization of diatoms from phago-mixotrophs to photoautotrophs.</title>
        <authorList>
            <person name="Ban H."/>
            <person name="Sato S."/>
            <person name="Yoshikawa S."/>
            <person name="Yamada K."/>
            <person name="Nakamura Y."/>
            <person name="Ichinomiya M."/>
            <person name="Sato N."/>
            <person name="Blanc-Mathieu R."/>
            <person name="Endo H."/>
            <person name="Kuwata A."/>
            <person name="Ogata H."/>
        </authorList>
    </citation>
    <scope>NUCLEOTIDE SEQUENCE [LARGE SCALE GENOMIC DNA]</scope>
    <source>
        <strain evidence="15">NIES 3701</strain>
    </source>
</reference>
<dbReference type="SMART" id="SM00382">
    <property type="entry name" value="AAA"/>
    <property type="match status" value="2"/>
</dbReference>
<dbReference type="GO" id="GO:0140359">
    <property type="term" value="F:ABC-type transporter activity"/>
    <property type="evidence" value="ECO:0007669"/>
    <property type="project" value="InterPro"/>
</dbReference>
<proteinExistence type="inferred from homology"/>
<feature type="domain" description="ABC transporter" evidence="12">
    <location>
        <begin position="459"/>
        <end position="693"/>
    </location>
</feature>
<evidence type="ECO:0000256" key="9">
    <source>
        <dbReference type="ARBA" id="ARBA00023136"/>
    </source>
</evidence>
<evidence type="ECO:0000313" key="15">
    <source>
        <dbReference type="Proteomes" id="UP001165085"/>
    </source>
</evidence>
<feature type="region of interest" description="Disordered" evidence="10">
    <location>
        <begin position="64"/>
        <end position="91"/>
    </location>
</feature>
<feature type="transmembrane region" description="Helical" evidence="11">
    <location>
        <begin position="992"/>
        <end position="1012"/>
    </location>
</feature>
<dbReference type="CDD" id="cd18579">
    <property type="entry name" value="ABC_6TM_ABCC_D1"/>
    <property type="match status" value="1"/>
</dbReference>